<dbReference type="InParanoid" id="A0A2T3B806"/>
<dbReference type="STRING" id="857342.A0A2T3B806"/>
<evidence type="ECO:0000313" key="3">
    <source>
        <dbReference type="Proteomes" id="UP000241818"/>
    </source>
</evidence>
<evidence type="ECO:0000313" key="2">
    <source>
        <dbReference type="EMBL" id="PSS23016.1"/>
    </source>
</evidence>
<dbReference type="Proteomes" id="UP000241818">
    <property type="component" value="Unassembled WGS sequence"/>
</dbReference>
<name>A0A2T3B806_AMORE</name>
<dbReference type="EMBL" id="KZ679008">
    <property type="protein sequence ID" value="PSS23016.1"/>
    <property type="molecule type" value="Genomic_DNA"/>
</dbReference>
<evidence type="ECO:0000256" key="1">
    <source>
        <dbReference type="SAM" id="MobiDB-lite"/>
    </source>
</evidence>
<keyword evidence="3" id="KW-1185">Reference proteome</keyword>
<organism evidence="2 3">
    <name type="scientific">Amorphotheca resinae ATCC 22711</name>
    <dbReference type="NCBI Taxonomy" id="857342"/>
    <lineage>
        <taxon>Eukaryota</taxon>
        <taxon>Fungi</taxon>
        <taxon>Dikarya</taxon>
        <taxon>Ascomycota</taxon>
        <taxon>Pezizomycotina</taxon>
        <taxon>Leotiomycetes</taxon>
        <taxon>Helotiales</taxon>
        <taxon>Amorphothecaceae</taxon>
        <taxon>Amorphotheca</taxon>
    </lineage>
</organism>
<feature type="region of interest" description="Disordered" evidence="1">
    <location>
        <begin position="238"/>
        <end position="265"/>
    </location>
</feature>
<feature type="region of interest" description="Disordered" evidence="1">
    <location>
        <begin position="1"/>
        <end position="80"/>
    </location>
</feature>
<reference evidence="2 3" key="1">
    <citation type="journal article" date="2018" name="New Phytol.">
        <title>Comparative genomics and transcriptomics depict ericoid mycorrhizal fungi as versatile saprotrophs and plant mutualists.</title>
        <authorList>
            <person name="Martino E."/>
            <person name="Morin E."/>
            <person name="Grelet G.A."/>
            <person name="Kuo A."/>
            <person name="Kohler A."/>
            <person name="Daghino S."/>
            <person name="Barry K.W."/>
            <person name="Cichocki N."/>
            <person name="Clum A."/>
            <person name="Dockter R.B."/>
            <person name="Hainaut M."/>
            <person name="Kuo R.C."/>
            <person name="LaButti K."/>
            <person name="Lindahl B.D."/>
            <person name="Lindquist E.A."/>
            <person name="Lipzen A."/>
            <person name="Khouja H.R."/>
            <person name="Magnuson J."/>
            <person name="Murat C."/>
            <person name="Ohm R.A."/>
            <person name="Singer S.W."/>
            <person name="Spatafora J.W."/>
            <person name="Wang M."/>
            <person name="Veneault-Fourrey C."/>
            <person name="Henrissat B."/>
            <person name="Grigoriev I.V."/>
            <person name="Martin F.M."/>
            <person name="Perotto S."/>
        </authorList>
    </citation>
    <scope>NUCLEOTIDE SEQUENCE [LARGE SCALE GENOMIC DNA]</scope>
    <source>
        <strain evidence="2 3">ATCC 22711</strain>
    </source>
</reference>
<dbReference type="AlphaFoldDB" id="A0A2T3B806"/>
<dbReference type="RefSeq" id="XP_024723062.1">
    <property type="nucleotide sequence ID" value="XM_024864467.1"/>
</dbReference>
<feature type="compositionally biased region" description="Polar residues" evidence="1">
    <location>
        <begin position="13"/>
        <end position="22"/>
    </location>
</feature>
<feature type="region of interest" description="Disordered" evidence="1">
    <location>
        <begin position="185"/>
        <end position="223"/>
    </location>
</feature>
<sequence length="325" mass="35680">MDPMDYTMDEGQNEQPPNTAPNCQYHPPDQSSNPNLFPPPSRDAHRYDPVHNTDSWYQPERSGGQNRPQFPVPQNIPQWNPGSYTHIDPWQAFGGEAHAGDRGSGLSDYGPQTRFMGISHSTWNGMRGYEPLSFGYTSYMNAPNANAAPVDTSNGRNASSGLISSATASAMPQPDISALQAEYARRATRPDPSPSSNTSPENHNYSQRARATRTAREERAALQASNLSRSLDYHRAYGAPDLSNVNQRDATGWESDDDDDAGADPEVASYRRTSQHLFDDYDDERALAAMRGALAAGKKIPSKEALASLEKLAIKDLKEGDKCKC</sequence>
<proteinExistence type="predicted"/>
<protein>
    <submittedName>
        <fullName evidence="2">Uncharacterized protein</fullName>
    </submittedName>
</protein>
<feature type="compositionally biased region" description="Basic and acidic residues" evidence="1">
    <location>
        <begin position="42"/>
        <end position="51"/>
    </location>
</feature>
<dbReference type="GeneID" id="36572548"/>
<feature type="compositionally biased region" description="Polar residues" evidence="1">
    <location>
        <begin position="194"/>
        <end position="207"/>
    </location>
</feature>
<feature type="compositionally biased region" description="Acidic residues" evidence="1">
    <location>
        <begin position="254"/>
        <end position="263"/>
    </location>
</feature>
<gene>
    <name evidence="2" type="ORF">M430DRAFT_212119</name>
</gene>
<accession>A0A2T3B806</accession>